<dbReference type="CDD" id="cd22278">
    <property type="entry name" value="DPBB_GH45_endoglucanase"/>
    <property type="match status" value="1"/>
</dbReference>
<feature type="non-terminal residue" evidence="3">
    <location>
        <position position="1"/>
    </location>
</feature>
<dbReference type="PROSITE" id="PS50842">
    <property type="entry name" value="EXPANSIN_EG45"/>
    <property type="match status" value="1"/>
</dbReference>
<keyword evidence="1" id="KW-0732">Signal</keyword>
<dbReference type="OMA" id="NFDLAWP"/>
<feature type="chain" id="PRO_5008888736" description="Expansin-like EG45 domain-containing protein" evidence="1">
    <location>
        <begin position="33"/>
        <end position="265"/>
    </location>
</feature>
<evidence type="ECO:0000259" key="2">
    <source>
        <dbReference type="PROSITE" id="PS50842"/>
    </source>
</evidence>
<dbReference type="Gene3D" id="2.40.40.10">
    <property type="entry name" value="RlpA-like domain"/>
    <property type="match status" value="1"/>
</dbReference>
<feature type="signal peptide" evidence="1">
    <location>
        <begin position="1"/>
        <end position="32"/>
    </location>
</feature>
<comment type="caution">
    <text evidence="3">The sequence shown here is derived from an EMBL/GenBank/DDBJ whole genome shotgun (WGS) entry which is preliminary data.</text>
</comment>
<evidence type="ECO:0000313" key="3">
    <source>
        <dbReference type="EMBL" id="OBZ67018.1"/>
    </source>
</evidence>
<keyword evidence="4" id="KW-1185">Reference proteome</keyword>
<dbReference type="AlphaFoldDB" id="A0A1C7LQZ0"/>
<dbReference type="InterPro" id="IPR036908">
    <property type="entry name" value="RlpA-like_sf"/>
</dbReference>
<sequence>AFTTSAMLCRLSLFHVALYHILAMLKFSTTSATATTDWIQYPADGTATMTHYTLPDNYIAACGCTAASTHFPTAAMSQMAYGSSTAYGPGCGRCFKLTLLDTYTSDPPFFPNVTNSIVIKVTDLCPAGGNGWCSATATKPNQGGQFINFDLAWPSTSIPNDFFPSDEALYGYTDFGVWNVSYQSVDCLQSWAGAKSAAALGSVDDGSSVCCPANPTGSANDTCPSYSDDNGIPYVHVGSAVSPVGNLTYGVFRPNTEWMLAIYAT</sequence>
<dbReference type="OrthoDB" id="5823761at2759"/>
<evidence type="ECO:0000313" key="4">
    <source>
        <dbReference type="Proteomes" id="UP000092993"/>
    </source>
</evidence>
<accession>A0A1C7LQZ0</accession>
<dbReference type="Proteomes" id="UP000092993">
    <property type="component" value="Unassembled WGS sequence"/>
</dbReference>
<name>A0A1C7LQZ0_GRIFR</name>
<dbReference type="Pfam" id="PF22514">
    <property type="entry name" value="EXPB1_D1"/>
    <property type="match status" value="1"/>
</dbReference>
<protein>
    <recommendedName>
        <fullName evidence="2">Expansin-like EG45 domain-containing protein</fullName>
    </recommendedName>
</protein>
<organism evidence="3 4">
    <name type="scientific">Grifola frondosa</name>
    <name type="common">Maitake</name>
    <name type="synonym">Polyporus frondosus</name>
    <dbReference type="NCBI Taxonomy" id="5627"/>
    <lineage>
        <taxon>Eukaryota</taxon>
        <taxon>Fungi</taxon>
        <taxon>Dikarya</taxon>
        <taxon>Basidiomycota</taxon>
        <taxon>Agaricomycotina</taxon>
        <taxon>Agaricomycetes</taxon>
        <taxon>Polyporales</taxon>
        <taxon>Grifolaceae</taxon>
        <taxon>Grifola</taxon>
    </lineage>
</organism>
<dbReference type="InterPro" id="IPR007112">
    <property type="entry name" value="Expansin/allergen_DPBB_dom"/>
</dbReference>
<gene>
    <name evidence="3" type="ORF">A0H81_12803</name>
</gene>
<proteinExistence type="predicted"/>
<dbReference type="EMBL" id="LUGG01000025">
    <property type="protein sequence ID" value="OBZ67018.1"/>
    <property type="molecule type" value="Genomic_DNA"/>
</dbReference>
<dbReference type="SUPFAM" id="SSF50685">
    <property type="entry name" value="Barwin-like endoglucanases"/>
    <property type="match status" value="1"/>
</dbReference>
<reference evidence="3 4" key="1">
    <citation type="submission" date="2016-03" db="EMBL/GenBank/DDBJ databases">
        <title>Whole genome sequencing of Grifola frondosa 9006-11.</title>
        <authorList>
            <person name="Min B."/>
            <person name="Park H."/>
            <person name="Kim J.-G."/>
            <person name="Cho H."/>
            <person name="Oh Y.-L."/>
            <person name="Kong W.-S."/>
            <person name="Choi I.-G."/>
        </authorList>
    </citation>
    <scope>NUCLEOTIDE SEQUENCE [LARGE SCALE GENOMIC DNA]</scope>
    <source>
        <strain evidence="3 4">9006-11</strain>
    </source>
</reference>
<evidence type="ECO:0000256" key="1">
    <source>
        <dbReference type="SAM" id="SignalP"/>
    </source>
</evidence>
<feature type="domain" description="Expansin-like EG45" evidence="2">
    <location>
        <begin position="59"/>
        <end position="192"/>
    </location>
</feature>